<dbReference type="EMBL" id="BMAU01021103">
    <property type="protein sequence ID" value="GFX90661.1"/>
    <property type="molecule type" value="Genomic_DNA"/>
</dbReference>
<accession>A0A8X6USC2</accession>
<dbReference type="Proteomes" id="UP000887159">
    <property type="component" value="Unassembled WGS sequence"/>
</dbReference>
<comment type="caution">
    <text evidence="1">The sequence shown here is derived from an EMBL/GenBank/DDBJ whole genome shotgun (WGS) entry which is preliminary data.</text>
</comment>
<gene>
    <name evidence="1" type="ORF">TNCV_3194791</name>
</gene>
<reference evidence="1" key="1">
    <citation type="submission" date="2020-08" db="EMBL/GenBank/DDBJ databases">
        <title>Multicomponent nature underlies the extraordinary mechanical properties of spider dragline silk.</title>
        <authorList>
            <person name="Kono N."/>
            <person name="Nakamura H."/>
            <person name="Mori M."/>
            <person name="Yoshida Y."/>
            <person name="Ohtoshi R."/>
            <person name="Malay A.D."/>
            <person name="Moran D.A.P."/>
            <person name="Tomita M."/>
            <person name="Numata K."/>
            <person name="Arakawa K."/>
        </authorList>
    </citation>
    <scope>NUCLEOTIDE SEQUENCE</scope>
</reference>
<dbReference type="AlphaFoldDB" id="A0A8X6USC2"/>
<keyword evidence="2" id="KW-1185">Reference proteome</keyword>
<organism evidence="1 2">
    <name type="scientific">Trichonephila clavipes</name>
    <name type="common">Golden silk orbweaver</name>
    <name type="synonym">Nephila clavipes</name>
    <dbReference type="NCBI Taxonomy" id="2585209"/>
    <lineage>
        <taxon>Eukaryota</taxon>
        <taxon>Metazoa</taxon>
        <taxon>Ecdysozoa</taxon>
        <taxon>Arthropoda</taxon>
        <taxon>Chelicerata</taxon>
        <taxon>Arachnida</taxon>
        <taxon>Araneae</taxon>
        <taxon>Araneomorphae</taxon>
        <taxon>Entelegynae</taxon>
        <taxon>Araneoidea</taxon>
        <taxon>Nephilidae</taxon>
        <taxon>Trichonephila</taxon>
    </lineage>
</organism>
<proteinExistence type="predicted"/>
<evidence type="ECO:0000313" key="2">
    <source>
        <dbReference type="Proteomes" id="UP000887159"/>
    </source>
</evidence>
<sequence length="89" mass="10170">MVLLRGRANFGFHEFFVCSSQYASTHHRAQQGEAALRSSDMRQALHLPQRCHWGIVLQVRNMIRQFTQGTLNCNTNPKATVFGILKEPN</sequence>
<name>A0A8X6USC2_TRICX</name>
<protein>
    <submittedName>
        <fullName evidence="1">Uncharacterized protein</fullName>
    </submittedName>
</protein>
<evidence type="ECO:0000313" key="1">
    <source>
        <dbReference type="EMBL" id="GFX90661.1"/>
    </source>
</evidence>